<evidence type="ECO:0000256" key="12">
    <source>
        <dbReference type="ARBA" id="ARBA00047899"/>
    </source>
</evidence>
<dbReference type="OrthoDB" id="330546at2759"/>
<proteinExistence type="inferred from homology"/>
<comment type="similarity">
    <text evidence="11">Belongs to the protein kinase superfamily. Ser/Thr protein kinase family. CDPK subfamily.</text>
</comment>
<reference evidence="18 19" key="1">
    <citation type="journal article" date="2017" name="Int. J. Parasitol.">
        <title>The genome of the protozoan parasite Cystoisospora suis and a reverse vaccinology approach to identify vaccine candidates.</title>
        <authorList>
            <person name="Palmieri N."/>
            <person name="Shrestha A."/>
            <person name="Ruttkowski B."/>
            <person name="Beck T."/>
            <person name="Vogl C."/>
            <person name="Tomley F."/>
            <person name="Blake D.P."/>
            <person name="Joachim A."/>
        </authorList>
    </citation>
    <scope>NUCLEOTIDE SEQUENCE [LARGE SCALE GENOMIC DNA]</scope>
    <source>
        <strain evidence="18 19">Wien I</strain>
    </source>
</reference>
<keyword evidence="8 18" id="KW-0418">Kinase</keyword>
<keyword evidence="10 14" id="KW-0067">ATP-binding</keyword>
<evidence type="ECO:0000256" key="8">
    <source>
        <dbReference type="ARBA" id="ARBA00022777"/>
    </source>
</evidence>
<feature type="region of interest" description="Disordered" evidence="16">
    <location>
        <begin position="1"/>
        <end position="36"/>
    </location>
</feature>
<evidence type="ECO:0000256" key="2">
    <source>
        <dbReference type="ARBA" id="ARBA00012513"/>
    </source>
</evidence>
<protein>
    <recommendedName>
        <fullName evidence="2">non-specific serine/threonine protein kinase</fullName>
        <ecNumber evidence="2">2.7.11.1</ecNumber>
    </recommendedName>
</protein>
<feature type="compositionally biased region" description="Low complexity" evidence="16">
    <location>
        <begin position="11"/>
        <end position="36"/>
    </location>
</feature>
<dbReference type="GO" id="GO:0046872">
    <property type="term" value="F:metal ion binding"/>
    <property type="evidence" value="ECO:0007669"/>
    <property type="project" value="UniProtKB-KW"/>
</dbReference>
<dbReference type="PANTHER" id="PTHR24349">
    <property type="entry name" value="SERINE/THREONINE-PROTEIN KINASE"/>
    <property type="match status" value="1"/>
</dbReference>
<keyword evidence="19" id="KW-1185">Reference proteome</keyword>
<evidence type="ECO:0000256" key="10">
    <source>
        <dbReference type="ARBA" id="ARBA00022840"/>
    </source>
</evidence>
<sequence length="299" mass="33047">MGGTASRGEKSSSSSSSSASASASSPPAPRSSSLRVKPLSSSLQRCLPFVCLCPNGVCTKPKNIRRDTASSSSPLHQPRYVSAGRAGDETGAVLVVGVDHTPAADLNAALTQRKRLKGNFKKKYTLGKILGSGAFGQVRECANKQTKEAFAVKIISRRARERGPWSSSEMFRREVMLLSALSHPNIIRLIDAFEDRHHLYYVMEKCDGGELFEHIVRRKHFDEHEASRLCRQMLSALEYLHSFDIVHRDIKAENFLFRGKNVASSLVLIDFGMSARVLPNQSLTEVGRAEEEEEKGRSR</sequence>
<keyword evidence="4" id="KW-0808">Transferase</keyword>
<gene>
    <name evidence="18" type="ORF">CSUI_003973</name>
</gene>
<keyword evidence="9" id="KW-0106">Calcium</keyword>
<dbReference type="Gene3D" id="1.10.510.10">
    <property type="entry name" value="Transferase(Phosphotransferase) domain 1"/>
    <property type="match status" value="1"/>
</dbReference>
<dbReference type="InterPro" id="IPR017441">
    <property type="entry name" value="Protein_kinase_ATP_BS"/>
</dbReference>
<dbReference type="Pfam" id="PF00069">
    <property type="entry name" value="Pkinase"/>
    <property type="match status" value="1"/>
</dbReference>
<dbReference type="EC" id="2.7.11.1" evidence="2"/>
<dbReference type="PROSITE" id="PS00108">
    <property type="entry name" value="PROTEIN_KINASE_ST"/>
    <property type="match status" value="1"/>
</dbReference>
<evidence type="ECO:0000256" key="15">
    <source>
        <dbReference type="RuleBase" id="RU000304"/>
    </source>
</evidence>
<dbReference type="InterPro" id="IPR050205">
    <property type="entry name" value="CDPK_Ser/Thr_kinases"/>
</dbReference>
<organism evidence="18 19">
    <name type="scientific">Cystoisospora suis</name>
    <dbReference type="NCBI Taxonomy" id="483139"/>
    <lineage>
        <taxon>Eukaryota</taxon>
        <taxon>Sar</taxon>
        <taxon>Alveolata</taxon>
        <taxon>Apicomplexa</taxon>
        <taxon>Conoidasida</taxon>
        <taxon>Coccidia</taxon>
        <taxon>Eucoccidiorida</taxon>
        <taxon>Eimeriorina</taxon>
        <taxon>Sarcocystidae</taxon>
        <taxon>Cystoisospora</taxon>
    </lineage>
</organism>
<dbReference type="RefSeq" id="XP_067923859.1">
    <property type="nucleotide sequence ID" value="XM_068064168.1"/>
</dbReference>
<name>A0A2C6L2W3_9APIC</name>
<evidence type="ECO:0000256" key="16">
    <source>
        <dbReference type="SAM" id="MobiDB-lite"/>
    </source>
</evidence>
<comment type="catalytic activity">
    <reaction evidence="13">
        <text>L-seryl-[protein] + ATP = O-phospho-L-seryl-[protein] + ADP + H(+)</text>
        <dbReference type="Rhea" id="RHEA:17989"/>
        <dbReference type="Rhea" id="RHEA-COMP:9863"/>
        <dbReference type="Rhea" id="RHEA-COMP:11604"/>
        <dbReference type="ChEBI" id="CHEBI:15378"/>
        <dbReference type="ChEBI" id="CHEBI:29999"/>
        <dbReference type="ChEBI" id="CHEBI:30616"/>
        <dbReference type="ChEBI" id="CHEBI:83421"/>
        <dbReference type="ChEBI" id="CHEBI:456216"/>
        <dbReference type="EC" id="2.7.11.1"/>
    </reaction>
</comment>
<keyword evidence="6" id="KW-0677">Repeat</keyword>
<comment type="catalytic activity">
    <reaction evidence="12">
        <text>L-threonyl-[protein] + ATP = O-phospho-L-threonyl-[protein] + ADP + H(+)</text>
        <dbReference type="Rhea" id="RHEA:46608"/>
        <dbReference type="Rhea" id="RHEA-COMP:11060"/>
        <dbReference type="Rhea" id="RHEA-COMP:11605"/>
        <dbReference type="ChEBI" id="CHEBI:15378"/>
        <dbReference type="ChEBI" id="CHEBI:30013"/>
        <dbReference type="ChEBI" id="CHEBI:30616"/>
        <dbReference type="ChEBI" id="CHEBI:61977"/>
        <dbReference type="ChEBI" id="CHEBI:456216"/>
        <dbReference type="EC" id="2.7.11.1"/>
    </reaction>
</comment>
<evidence type="ECO:0000313" key="19">
    <source>
        <dbReference type="Proteomes" id="UP000221165"/>
    </source>
</evidence>
<evidence type="ECO:0000256" key="4">
    <source>
        <dbReference type="ARBA" id="ARBA00022679"/>
    </source>
</evidence>
<dbReference type="PROSITE" id="PS50011">
    <property type="entry name" value="PROTEIN_KINASE_DOM"/>
    <property type="match status" value="1"/>
</dbReference>
<evidence type="ECO:0000256" key="3">
    <source>
        <dbReference type="ARBA" id="ARBA00022527"/>
    </source>
</evidence>
<dbReference type="SMART" id="SM00220">
    <property type="entry name" value="S_TKc"/>
    <property type="match status" value="1"/>
</dbReference>
<comment type="cofactor">
    <cofactor evidence="1">
        <name>Mg(2+)</name>
        <dbReference type="ChEBI" id="CHEBI:18420"/>
    </cofactor>
</comment>
<dbReference type="InterPro" id="IPR011009">
    <property type="entry name" value="Kinase-like_dom_sf"/>
</dbReference>
<dbReference type="AlphaFoldDB" id="A0A2C6L2W3"/>
<dbReference type="GeneID" id="94427379"/>
<dbReference type="EMBL" id="MIGC01001790">
    <property type="protein sequence ID" value="PHJ22182.1"/>
    <property type="molecule type" value="Genomic_DNA"/>
</dbReference>
<comment type="caution">
    <text evidence="18">The sequence shown here is derived from an EMBL/GenBank/DDBJ whole genome shotgun (WGS) entry which is preliminary data.</text>
</comment>
<keyword evidence="5" id="KW-0479">Metal-binding</keyword>
<evidence type="ECO:0000256" key="6">
    <source>
        <dbReference type="ARBA" id="ARBA00022737"/>
    </source>
</evidence>
<evidence type="ECO:0000256" key="14">
    <source>
        <dbReference type="PROSITE-ProRule" id="PRU10141"/>
    </source>
</evidence>
<evidence type="ECO:0000256" key="13">
    <source>
        <dbReference type="ARBA" id="ARBA00048679"/>
    </source>
</evidence>
<evidence type="ECO:0000256" key="5">
    <source>
        <dbReference type="ARBA" id="ARBA00022723"/>
    </source>
</evidence>
<feature type="domain" description="Protein kinase" evidence="17">
    <location>
        <begin position="124"/>
        <end position="299"/>
    </location>
</feature>
<evidence type="ECO:0000256" key="11">
    <source>
        <dbReference type="ARBA" id="ARBA00024334"/>
    </source>
</evidence>
<dbReference type="FunFam" id="3.30.200.20:FF:000315">
    <property type="entry name" value="Calcium-dependent protein kinase 3"/>
    <property type="match status" value="1"/>
</dbReference>
<accession>A0A2C6L2W3</accession>
<keyword evidence="7 14" id="KW-0547">Nucleotide-binding</keyword>
<dbReference type="SUPFAM" id="SSF56112">
    <property type="entry name" value="Protein kinase-like (PK-like)"/>
    <property type="match status" value="1"/>
</dbReference>
<dbReference type="Proteomes" id="UP000221165">
    <property type="component" value="Unassembled WGS sequence"/>
</dbReference>
<dbReference type="GO" id="GO:0005524">
    <property type="term" value="F:ATP binding"/>
    <property type="evidence" value="ECO:0007669"/>
    <property type="project" value="UniProtKB-UniRule"/>
</dbReference>
<dbReference type="PROSITE" id="PS00107">
    <property type="entry name" value="PROTEIN_KINASE_ATP"/>
    <property type="match status" value="1"/>
</dbReference>
<dbReference type="GO" id="GO:0004674">
    <property type="term" value="F:protein serine/threonine kinase activity"/>
    <property type="evidence" value="ECO:0007669"/>
    <property type="project" value="UniProtKB-KW"/>
</dbReference>
<dbReference type="InterPro" id="IPR000719">
    <property type="entry name" value="Prot_kinase_dom"/>
</dbReference>
<evidence type="ECO:0000259" key="17">
    <source>
        <dbReference type="PROSITE" id="PS50011"/>
    </source>
</evidence>
<dbReference type="VEuPathDB" id="ToxoDB:CSUI_003973"/>
<evidence type="ECO:0000256" key="9">
    <source>
        <dbReference type="ARBA" id="ARBA00022837"/>
    </source>
</evidence>
<feature type="binding site" evidence="14">
    <location>
        <position position="153"/>
    </location>
    <ligand>
        <name>ATP</name>
        <dbReference type="ChEBI" id="CHEBI:30616"/>
    </ligand>
</feature>
<evidence type="ECO:0000313" key="18">
    <source>
        <dbReference type="EMBL" id="PHJ22182.1"/>
    </source>
</evidence>
<keyword evidence="3 15" id="KW-0723">Serine/threonine-protein kinase</keyword>
<evidence type="ECO:0000256" key="7">
    <source>
        <dbReference type="ARBA" id="ARBA00022741"/>
    </source>
</evidence>
<dbReference type="InterPro" id="IPR008271">
    <property type="entry name" value="Ser/Thr_kinase_AS"/>
</dbReference>
<evidence type="ECO:0000256" key="1">
    <source>
        <dbReference type="ARBA" id="ARBA00001946"/>
    </source>
</evidence>